<keyword evidence="2" id="KW-0235">DNA replication</keyword>
<keyword evidence="3" id="KW-0227">DNA damage</keyword>
<dbReference type="InterPro" id="IPR021644">
    <property type="entry name" value="CAF-1_p150_acidic"/>
</dbReference>
<name>A0A0R3W8B4_TAEAS</name>
<feature type="compositionally biased region" description="Acidic residues" evidence="7">
    <location>
        <begin position="753"/>
        <end position="763"/>
    </location>
</feature>
<protein>
    <submittedName>
        <fullName evidence="12">Chromatin assembly factor 1 subunit A</fullName>
    </submittedName>
</protein>
<reference evidence="10 11" key="2">
    <citation type="submission" date="2018-11" db="EMBL/GenBank/DDBJ databases">
        <authorList>
            <consortium name="Pathogen Informatics"/>
        </authorList>
    </citation>
    <scope>NUCLEOTIDE SEQUENCE [LARGE SCALE GENOMIC DNA]</scope>
</reference>
<keyword evidence="11" id="KW-1185">Reference proteome</keyword>
<feature type="domain" description="Chromatin assembly factor 1 subunit A dimerization" evidence="9">
    <location>
        <begin position="293"/>
        <end position="365"/>
    </location>
</feature>
<feature type="compositionally biased region" description="Acidic residues" evidence="7">
    <location>
        <begin position="352"/>
        <end position="367"/>
    </location>
</feature>
<dbReference type="GO" id="GO:0006281">
    <property type="term" value="P:DNA repair"/>
    <property type="evidence" value="ECO:0007669"/>
    <property type="project" value="UniProtKB-KW"/>
</dbReference>
<accession>A0A0R3W8B4</accession>
<dbReference type="STRING" id="60517.A0A0R3W8B4"/>
<keyword evidence="5" id="KW-0234">DNA repair</keyword>
<feature type="region of interest" description="Disordered" evidence="7">
    <location>
        <begin position="337"/>
        <end position="367"/>
    </location>
</feature>
<dbReference type="AlphaFoldDB" id="A0A0R3W8B4"/>
<evidence type="ECO:0000256" key="3">
    <source>
        <dbReference type="ARBA" id="ARBA00022763"/>
    </source>
</evidence>
<dbReference type="EMBL" id="UYRS01018515">
    <property type="protein sequence ID" value="VDK36991.1"/>
    <property type="molecule type" value="Genomic_DNA"/>
</dbReference>
<feature type="compositionally biased region" description="Pro residues" evidence="7">
    <location>
        <begin position="701"/>
        <end position="714"/>
    </location>
</feature>
<feature type="region of interest" description="Disordered" evidence="7">
    <location>
        <begin position="22"/>
        <end position="102"/>
    </location>
</feature>
<dbReference type="Pfam" id="PF12253">
    <property type="entry name" value="CAF1A_dimeriz"/>
    <property type="match status" value="1"/>
</dbReference>
<evidence type="ECO:0000256" key="5">
    <source>
        <dbReference type="ARBA" id="ARBA00023204"/>
    </source>
</evidence>
<organism evidence="12">
    <name type="scientific">Taenia asiatica</name>
    <name type="common">Asian tapeworm</name>
    <dbReference type="NCBI Taxonomy" id="60517"/>
    <lineage>
        <taxon>Eukaryota</taxon>
        <taxon>Metazoa</taxon>
        <taxon>Spiralia</taxon>
        <taxon>Lophotrochozoa</taxon>
        <taxon>Platyhelminthes</taxon>
        <taxon>Cestoda</taxon>
        <taxon>Eucestoda</taxon>
        <taxon>Cyclophyllidea</taxon>
        <taxon>Taeniidae</taxon>
        <taxon>Taenia</taxon>
    </lineage>
</organism>
<dbReference type="OrthoDB" id="79480at2759"/>
<evidence type="ECO:0000259" key="8">
    <source>
        <dbReference type="Pfam" id="PF11600"/>
    </source>
</evidence>
<evidence type="ECO:0000256" key="6">
    <source>
        <dbReference type="ARBA" id="ARBA00023242"/>
    </source>
</evidence>
<reference evidence="12" key="1">
    <citation type="submission" date="2017-02" db="UniProtKB">
        <authorList>
            <consortium name="WormBaseParasite"/>
        </authorList>
    </citation>
    <scope>IDENTIFICATION</scope>
</reference>
<feature type="region of interest" description="Disordered" evidence="7">
    <location>
        <begin position="691"/>
        <end position="763"/>
    </location>
</feature>
<evidence type="ECO:0000256" key="1">
    <source>
        <dbReference type="ARBA" id="ARBA00004123"/>
    </source>
</evidence>
<proteinExistence type="predicted"/>
<keyword evidence="4" id="KW-0143">Chaperone</keyword>
<evidence type="ECO:0000259" key="9">
    <source>
        <dbReference type="Pfam" id="PF12253"/>
    </source>
</evidence>
<evidence type="ECO:0000313" key="11">
    <source>
        <dbReference type="Proteomes" id="UP000282613"/>
    </source>
</evidence>
<evidence type="ECO:0000256" key="2">
    <source>
        <dbReference type="ARBA" id="ARBA00022705"/>
    </source>
</evidence>
<dbReference type="GO" id="GO:0006334">
    <property type="term" value="P:nucleosome assembly"/>
    <property type="evidence" value="ECO:0007669"/>
    <property type="project" value="TreeGrafter"/>
</dbReference>
<dbReference type="GO" id="GO:0033186">
    <property type="term" value="C:CAF-1 complex"/>
    <property type="evidence" value="ECO:0007669"/>
    <property type="project" value="TreeGrafter"/>
</dbReference>
<feature type="compositionally biased region" description="Low complexity" evidence="7">
    <location>
        <begin position="715"/>
        <end position="725"/>
    </location>
</feature>
<dbReference type="WBParaSite" id="TASK_0000658601-mRNA-1">
    <property type="protein sequence ID" value="TASK_0000658601-mRNA-1"/>
    <property type="gene ID" value="TASK_0000658601"/>
</dbReference>
<evidence type="ECO:0000313" key="12">
    <source>
        <dbReference type="WBParaSite" id="TASK_0000658601-mRNA-1"/>
    </source>
</evidence>
<dbReference type="PANTHER" id="PTHR15272">
    <property type="entry name" value="CHROMATIN ASSEMBLY FACTOR 1 SUBUNIT A CAF-1 SUBUNIT A"/>
    <property type="match status" value="1"/>
</dbReference>
<evidence type="ECO:0000256" key="7">
    <source>
        <dbReference type="SAM" id="MobiDB-lite"/>
    </source>
</evidence>
<evidence type="ECO:0000256" key="4">
    <source>
        <dbReference type="ARBA" id="ARBA00023186"/>
    </source>
</evidence>
<comment type="subcellular location">
    <subcellularLocation>
        <location evidence="1">Nucleus</location>
    </subcellularLocation>
</comment>
<keyword evidence="6" id="KW-0539">Nucleus</keyword>
<dbReference type="Proteomes" id="UP000282613">
    <property type="component" value="Unassembled WGS sequence"/>
</dbReference>
<dbReference type="PANTHER" id="PTHR15272:SF0">
    <property type="entry name" value="CHROMATIN ASSEMBLY FACTOR 1 SUBUNIT A"/>
    <property type="match status" value="1"/>
</dbReference>
<dbReference type="GO" id="GO:0005634">
    <property type="term" value="C:nucleus"/>
    <property type="evidence" value="ECO:0007669"/>
    <property type="project" value="UniProtKB-SubCell"/>
</dbReference>
<evidence type="ECO:0000313" key="10">
    <source>
        <dbReference type="EMBL" id="VDK36991.1"/>
    </source>
</evidence>
<feature type="domain" description="Chromatin assembly factor 1 p150 subunit acidic region" evidence="8">
    <location>
        <begin position="15"/>
        <end position="151"/>
    </location>
</feature>
<gene>
    <name evidence="10" type="ORF">TASK_LOCUS6587</name>
</gene>
<dbReference type="GO" id="GO:0006260">
    <property type="term" value="P:DNA replication"/>
    <property type="evidence" value="ECO:0007669"/>
    <property type="project" value="UniProtKB-KW"/>
</dbReference>
<sequence>MQTLAEKSDDFLWAERQAERARLRGEKEQRRRERQERREQVEREREARRLQRKEERTRREEERKAKEEVRARREEERKAKEEERRKREAERTRGEEEKQRKIEKQRALLMGFLVQQKPENSTASAAGGGGRDGDCGASASPFMQFELKKDQRQSPICRVRSEALRRAKWQNVEDLRLSWQSGQSTIDGSRLGLVKFGQPNYLHELRTDRIKPLSFPPTWPIFSKPCLIIINSVGAKWSHPILSITSNGMILCGFLTHHREMPDGGGVPLQNMVALRFNHGDSGNGGTVWIKAKLLQFFDTYHPAFYGTWRRRSYAIGPRRPFTKDCYQLDYEVDSDDEWGYEEPGENISQSDGEEEEEEDTDDDEDEDAKFLVPHGYLSDDEGVHDEDDLEGGIGGIDDCSNSVETAEMKRLRQRLSLAEYEAAHSRSLHKLKPLLLGPLWARNPLEALRSIEVPSKATGYASDDDKENCIPLSTSDGGKLGSTTWVLPSKEEFQFMGTSLCTYRVCFFPLFVASLNGCVHICHVHISAIPYLIRLVHKNALSRAKLQFEFRVFWLKRTWTGKGEAPSCCLSFKEYSQCSEAEATGTPNLLGGQHAADTKLQQQLGTSDSLPLSKTLTMNKISEIAVFEEGLWRVRPEVLKTHKEAVLAPMGLPKADESVYAITDPGFVFPAWPYLTDIAVTTVTRRKSLQPSAAVSQSPSAPPQPSSSSPPPTSTSRSKMTKSTTVKKRATLDSFFLSTPSPSAKRMKTSGETDDREGIDDP</sequence>
<dbReference type="InterPro" id="IPR022043">
    <property type="entry name" value="CAF1A_DD"/>
</dbReference>
<dbReference type="Pfam" id="PF11600">
    <property type="entry name" value="CAF1A_acidic"/>
    <property type="match status" value="1"/>
</dbReference>
<feature type="compositionally biased region" description="Low complexity" evidence="7">
    <location>
        <begin position="691"/>
        <end position="700"/>
    </location>
</feature>